<dbReference type="PANTHER" id="PTHR12526">
    <property type="entry name" value="GLYCOSYLTRANSFERASE"/>
    <property type="match status" value="1"/>
</dbReference>
<dbReference type="GO" id="GO:0016740">
    <property type="term" value="F:transferase activity"/>
    <property type="evidence" value="ECO:0007669"/>
    <property type="project" value="UniProtKB-KW"/>
</dbReference>
<dbReference type="Proteomes" id="UP000184212">
    <property type="component" value="Unassembled WGS sequence"/>
</dbReference>
<name>A0A1M5KXU5_9BACT</name>
<evidence type="ECO:0000313" key="1">
    <source>
        <dbReference type="EMBL" id="SHG57692.1"/>
    </source>
</evidence>
<dbReference type="EMBL" id="FQWQ01000001">
    <property type="protein sequence ID" value="SHG57692.1"/>
    <property type="molecule type" value="Genomic_DNA"/>
</dbReference>
<dbReference type="Gene3D" id="3.40.50.2000">
    <property type="entry name" value="Glycogen Phosphorylase B"/>
    <property type="match status" value="2"/>
</dbReference>
<evidence type="ECO:0000313" key="2">
    <source>
        <dbReference type="Proteomes" id="UP000184212"/>
    </source>
</evidence>
<accession>A0A1M5KXU5</accession>
<keyword evidence="2" id="KW-1185">Reference proteome</keyword>
<sequence length="405" mass="45969">MSDQGGAATAALRLHKGLLDLGMPSSFLSLQRGGIHQYPNQYQFQKKTTRLNLGQRIRRKIAPVPTQAQQNAKLLEGLQGQYETFSFPRTDFKVEDDPRVQEADIINLHWISYFINYPTFFPKIKKPVVWTFHDMNPFMGGFHYRGDFERNPAFSKLEDQLKQEKQSILEEHKNITVVTPSQWIGEAARQSPAFRSKPWHHIPYGLDTSIFKPQDQAYSRTVFNLPLDHKIILFVTERISNFRKGFDLLIESLKSVNSSQPYTIVAIGERTEELKTLPQVVSLGKIHDEYLLSVLYSAADIFVLPSREDNFPNVMLEALACGTPIMAFNTGGMRETIQHGSNGILVDAISARELGAALNAYLQNSHRFDRDLIRQAAVDQFALSVQASRYATLYQSLVSSSTQSR</sequence>
<dbReference type="Pfam" id="PF13692">
    <property type="entry name" value="Glyco_trans_1_4"/>
    <property type="match status" value="1"/>
</dbReference>
<dbReference type="STRING" id="947013.SAMN04488109_0907"/>
<protein>
    <submittedName>
        <fullName evidence="1">Glycosyltransferase involved in cell wall bisynthesis</fullName>
    </submittedName>
</protein>
<proteinExistence type="predicted"/>
<organism evidence="1 2">
    <name type="scientific">Chryseolinea serpens</name>
    <dbReference type="NCBI Taxonomy" id="947013"/>
    <lineage>
        <taxon>Bacteria</taxon>
        <taxon>Pseudomonadati</taxon>
        <taxon>Bacteroidota</taxon>
        <taxon>Cytophagia</taxon>
        <taxon>Cytophagales</taxon>
        <taxon>Fulvivirgaceae</taxon>
        <taxon>Chryseolinea</taxon>
    </lineage>
</organism>
<keyword evidence="1" id="KW-0808">Transferase</keyword>
<dbReference type="RefSeq" id="WP_178377023.1">
    <property type="nucleotide sequence ID" value="NZ_FQWQ01000001.1"/>
</dbReference>
<gene>
    <name evidence="1" type="ORF">SAMN04488109_0907</name>
</gene>
<reference evidence="1 2" key="1">
    <citation type="submission" date="2016-11" db="EMBL/GenBank/DDBJ databases">
        <authorList>
            <person name="Jaros S."/>
            <person name="Januszkiewicz K."/>
            <person name="Wedrychowicz H."/>
        </authorList>
    </citation>
    <scope>NUCLEOTIDE SEQUENCE [LARGE SCALE GENOMIC DNA]</scope>
    <source>
        <strain evidence="1 2">DSM 24574</strain>
    </source>
</reference>
<dbReference type="AlphaFoldDB" id="A0A1M5KXU5"/>
<dbReference type="SUPFAM" id="SSF53756">
    <property type="entry name" value="UDP-Glycosyltransferase/glycogen phosphorylase"/>
    <property type="match status" value="1"/>
</dbReference>